<keyword evidence="2" id="KW-0119">Carbohydrate metabolism</keyword>
<feature type="compositionally biased region" description="Low complexity" evidence="3">
    <location>
        <begin position="56"/>
        <end position="109"/>
    </location>
</feature>
<evidence type="ECO:0000313" key="7">
    <source>
        <dbReference type="Proteomes" id="UP000001036"/>
    </source>
</evidence>
<dbReference type="PROSITE" id="PS51257">
    <property type="entry name" value="PROKAR_LIPOPROTEIN"/>
    <property type="match status" value="1"/>
</dbReference>
<evidence type="ECO:0000259" key="5">
    <source>
        <dbReference type="SMART" id="SM00656"/>
    </source>
</evidence>
<evidence type="ECO:0000313" key="6">
    <source>
        <dbReference type="EMBL" id="ACE82841.1"/>
    </source>
</evidence>
<sequence length="882" mass="93584">MHRSLISISLMAAILSACGGGSGSGGDNTPSSQASSFSSITQSVVSSSSVQSSVSSAVESSIIASSEQAESSAAEQSSSEEGAASSAEESSVSSVADSSSGGQEQSSTSSEDEHSSSSSEESASASSTSSDASESSSSAEESSAFSSEANSSVEGLVNINWLPSANAFKVGGSSTAISGSVTTNSADVTSFSITGGKFESSKEAFFYINQTVNGDFVFTANISSWGSGTRSGSDQGSVGILLCDNCENGSSSVPVSAKIGVRDTGIIHTERLSVGGTLVKTSMGNNVTPSNQLYLRITRTGNQVELAYSNDGGTSYDLVRTSSFSALSNNLRIGIYAAQGTDASNNFGVSNISLLANSQENSSSSVASSASSNQSSSQLSSTGSSNQGGQSSSTSSNQANSSSSAPYIPVDITLSQDCIDLTTNPTVNWRDTALQTDQEIVECLYQSLGRPVGYGENAMGGYDPNGNSKLTIITKNSSVTVEQQLLDALTDNVHNWIVFDKVEFANEHEIGMYRSYCNNSTVLGMLDASETECNDYWQWCTRKGFSGEANCRTEFFNKAMNNKNIPIRIPAVGSNKTLDGRMSKAYFMFSGFAIGKDSDGVPTQTSNSIIFTHLDFRGAGHVEDHYVDPDMIRSTGFSSDIWIHKNTFDTTGDSAFDVKIGAHNITISFNRLVNVKRAVLHGSSDSREINQFITTTMHHNAFVTTDDSYKLLGNTLRRVPLLRRGTTHMFNNVFVNYRKEVLSLRVGARAFLEGNVFIVNVSLKEKSSIAASLAEIQGNLFKDISGGFFRNDRNFLWFGSGTCILDDTTKTHLTATNGSVDDLSQDYNAASLSVIDGWRFEAGQDLIDYVILTAGKNGDVPFNTPLSPDRTYMEALAPTTCQ</sequence>
<dbReference type="EC" id="4.2.2.2" evidence="6"/>
<dbReference type="InterPro" id="IPR011050">
    <property type="entry name" value="Pectin_lyase_fold/virulence"/>
</dbReference>
<keyword evidence="2" id="KW-0964">Secreted</keyword>
<reference evidence="6 7" key="1">
    <citation type="journal article" date="2008" name="J. Bacteriol.">
        <title>Insights into plant cell wall degradation from the genome sequence of the soil bacterium Cellvibrio japonicus.</title>
        <authorList>
            <person name="Deboy R.T."/>
            <person name="Mongodin E.F."/>
            <person name="Fouts D.E."/>
            <person name="Tailford L.E."/>
            <person name="Khouri H."/>
            <person name="Emerson J.B."/>
            <person name="Mohamoud Y."/>
            <person name="Watkins K."/>
            <person name="Henrissat B."/>
            <person name="Gilbert H.J."/>
            <person name="Nelson K.E."/>
        </authorList>
    </citation>
    <scope>NUCLEOTIDE SEQUENCE [LARGE SCALE GENOMIC DNA]</scope>
    <source>
        <strain evidence="6 7">Ueda107</strain>
    </source>
</reference>
<dbReference type="GO" id="GO:0005576">
    <property type="term" value="C:extracellular region"/>
    <property type="evidence" value="ECO:0007669"/>
    <property type="project" value="UniProtKB-SubCell"/>
</dbReference>
<keyword evidence="4" id="KW-0732">Signal</keyword>
<proteinExistence type="inferred from homology"/>
<dbReference type="KEGG" id="cja:CJA_0044"/>
<evidence type="ECO:0000256" key="3">
    <source>
        <dbReference type="SAM" id="MobiDB-lite"/>
    </source>
</evidence>
<feature type="domain" description="Pectate lyase" evidence="5">
    <location>
        <begin position="548"/>
        <end position="763"/>
    </location>
</feature>
<dbReference type="GO" id="GO:0000272">
    <property type="term" value="P:polysaccharide catabolic process"/>
    <property type="evidence" value="ECO:0007669"/>
    <property type="project" value="UniProtKB-KW"/>
</dbReference>
<dbReference type="SMART" id="SM00656">
    <property type="entry name" value="Amb_all"/>
    <property type="match status" value="1"/>
</dbReference>
<feature type="region of interest" description="Disordered" evidence="3">
    <location>
        <begin position="20"/>
        <end position="40"/>
    </location>
</feature>
<dbReference type="SUPFAM" id="SSF51126">
    <property type="entry name" value="Pectin lyase-like"/>
    <property type="match status" value="1"/>
</dbReference>
<feature type="compositionally biased region" description="Low complexity" evidence="3">
    <location>
        <begin position="31"/>
        <end position="40"/>
    </location>
</feature>
<dbReference type="InterPro" id="IPR002022">
    <property type="entry name" value="Pec_lyase"/>
</dbReference>
<dbReference type="GO" id="GO:0030570">
    <property type="term" value="F:pectate lyase activity"/>
    <property type="evidence" value="ECO:0007669"/>
    <property type="project" value="UniProtKB-EC"/>
</dbReference>
<protein>
    <submittedName>
        <fullName evidence="6">Pectate lyase, putative, pel1C</fullName>
        <ecNumber evidence="6">4.2.2.2</ecNumber>
    </submittedName>
</protein>
<keyword evidence="2" id="KW-0624">Polysaccharide degradation</keyword>
<dbReference type="PANTHER" id="PTHR31683:SF18">
    <property type="entry name" value="PECTATE LYASE 21-RELATED"/>
    <property type="match status" value="1"/>
</dbReference>
<evidence type="ECO:0000256" key="1">
    <source>
        <dbReference type="ARBA" id="ARBA00023239"/>
    </source>
</evidence>
<feature type="chain" id="PRO_5002793845" evidence="4">
    <location>
        <begin position="20"/>
        <end position="882"/>
    </location>
</feature>
<feature type="compositionally biased region" description="Low complexity" evidence="3">
    <location>
        <begin position="116"/>
        <end position="144"/>
    </location>
</feature>
<dbReference type="Pfam" id="PF00544">
    <property type="entry name" value="Pectate_lyase_4"/>
    <property type="match status" value="1"/>
</dbReference>
<feature type="region of interest" description="Disordered" evidence="3">
    <location>
        <begin position="56"/>
        <end position="144"/>
    </location>
</feature>
<name>B3PFC8_CELJU</name>
<dbReference type="CAZy" id="PL1">
    <property type="family name" value="Polysaccharide Lyase Family 1"/>
</dbReference>
<dbReference type="Proteomes" id="UP000001036">
    <property type="component" value="Chromosome"/>
</dbReference>
<dbReference type="RefSeq" id="WP_012485728.1">
    <property type="nucleotide sequence ID" value="NC_010995.1"/>
</dbReference>
<dbReference type="STRING" id="498211.CJA_0044"/>
<keyword evidence="1 2" id="KW-0456">Lyase</keyword>
<comment type="similarity">
    <text evidence="2">Belongs to the polysaccharide lyase 1 family.</text>
</comment>
<dbReference type="HOGENOM" id="CLU_013417_0_0_6"/>
<dbReference type="Gene3D" id="2.160.20.10">
    <property type="entry name" value="Single-stranded right-handed beta-helix, Pectin lyase-like"/>
    <property type="match status" value="1"/>
</dbReference>
<dbReference type="Gene3D" id="2.60.120.200">
    <property type="match status" value="1"/>
</dbReference>
<keyword evidence="7" id="KW-1185">Reference proteome</keyword>
<dbReference type="InterPro" id="IPR012334">
    <property type="entry name" value="Pectin_lyas_fold"/>
</dbReference>
<feature type="region of interest" description="Disordered" evidence="3">
    <location>
        <begin position="363"/>
        <end position="404"/>
    </location>
</feature>
<feature type="signal peptide" evidence="4">
    <location>
        <begin position="1"/>
        <end position="19"/>
    </location>
</feature>
<dbReference type="PANTHER" id="PTHR31683">
    <property type="entry name" value="PECTATE LYASE 18-RELATED"/>
    <property type="match status" value="1"/>
</dbReference>
<comment type="subcellular location">
    <subcellularLocation>
        <location evidence="2">Secreted</location>
    </subcellularLocation>
</comment>
<evidence type="ECO:0000256" key="4">
    <source>
        <dbReference type="SAM" id="SignalP"/>
    </source>
</evidence>
<accession>B3PFC8</accession>
<dbReference type="AlphaFoldDB" id="B3PFC8"/>
<organism evidence="6 7">
    <name type="scientific">Cellvibrio japonicus (strain Ueda107)</name>
    <name type="common">Pseudomonas fluorescens subsp. cellulosa</name>
    <dbReference type="NCBI Taxonomy" id="498211"/>
    <lineage>
        <taxon>Bacteria</taxon>
        <taxon>Pseudomonadati</taxon>
        <taxon>Pseudomonadota</taxon>
        <taxon>Gammaproteobacteria</taxon>
        <taxon>Cellvibrionales</taxon>
        <taxon>Cellvibrionaceae</taxon>
        <taxon>Cellvibrio</taxon>
    </lineage>
</organism>
<gene>
    <name evidence="6" type="primary">pel1C</name>
    <name evidence="6" type="ordered locus">CJA_0044</name>
</gene>
<evidence type="ECO:0000256" key="2">
    <source>
        <dbReference type="RuleBase" id="RU361173"/>
    </source>
</evidence>
<dbReference type="EMBL" id="CP000934">
    <property type="protein sequence ID" value="ACE82841.1"/>
    <property type="molecule type" value="Genomic_DNA"/>
</dbReference>
<dbReference type="InterPro" id="IPR045032">
    <property type="entry name" value="PEL"/>
</dbReference>
<dbReference type="eggNOG" id="COG3866">
    <property type="taxonomic scope" value="Bacteria"/>
</dbReference>